<evidence type="ECO:0000256" key="2">
    <source>
        <dbReference type="ARBA" id="ARBA00022963"/>
    </source>
</evidence>
<accession>A0A4Y3IT96</accession>
<keyword evidence="3 4" id="KW-0443">Lipid metabolism</keyword>
<dbReference type="PROSITE" id="PS51635">
    <property type="entry name" value="PNPLA"/>
    <property type="match status" value="1"/>
</dbReference>
<dbReference type="InterPro" id="IPR050301">
    <property type="entry name" value="NTE"/>
</dbReference>
<dbReference type="PANTHER" id="PTHR14226">
    <property type="entry name" value="NEUROPATHY TARGET ESTERASE/SWISS CHEESE D.MELANOGASTER"/>
    <property type="match status" value="1"/>
</dbReference>
<evidence type="ECO:0000313" key="6">
    <source>
        <dbReference type="EMBL" id="GEA62295.1"/>
    </source>
</evidence>
<dbReference type="AlphaFoldDB" id="A0A4Y3IT96"/>
<feature type="active site" description="Proton acceptor" evidence="4">
    <location>
        <position position="222"/>
    </location>
</feature>
<proteinExistence type="predicted"/>
<dbReference type="PANTHER" id="PTHR14226:SF74">
    <property type="entry name" value="BLR4684 PROTEIN"/>
    <property type="match status" value="1"/>
</dbReference>
<dbReference type="InterPro" id="IPR002641">
    <property type="entry name" value="PNPLA_dom"/>
</dbReference>
<dbReference type="GO" id="GO:0016787">
    <property type="term" value="F:hydrolase activity"/>
    <property type="evidence" value="ECO:0007669"/>
    <property type="project" value="UniProtKB-UniRule"/>
</dbReference>
<dbReference type="Proteomes" id="UP000318242">
    <property type="component" value="Unassembled WGS sequence"/>
</dbReference>
<feature type="short sequence motif" description="GXSXG" evidence="4">
    <location>
        <begin position="76"/>
        <end position="80"/>
    </location>
</feature>
<dbReference type="Pfam" id="PF01734">
    <property type="entry name" value="Patatin"/>
    <property type="match status" value="1"/>
</dbReference>
<feature type="short sequence motif" description="GXGXXG" evidence="4">
    <location>
        <begin position="47"/>
        <end position="52"/>
    </location>
</feature>
<evidence type="ECO:0000256" key="3">
    <source>
        <dbReference type="ARBA" id="ARBA00023098"/>
    </source>
</evidence>
<dbReference type="EMBL" id="BJLH01000018">
    <property type="protein sequence ID" value="GEA62295.1"/>
    <property type="molecule type" value="Genomic_DNA"/>
</dbReference>
<reference evidence="6 7" key="1">
    <citation type="submission" date="2019-06" db="EMBL/GenBank/DDBJ databases">
        <title>Whole genome shotgun sequence of Vibrio comitans NBRC 102076.</title>
        <authorList>
            <person name="Hosoyama A."/>
            <person name="Uohara A."/>
            <person name="Ohji S."/>
            <person name="Ichikawa N."/>
        </authorList>
    </citation>
    <scope>NUCLEOTIDE SEQUENCE [LARGE SCALE GENOMIC DNA]</scope>
    <source>
        <strain evidence="6 7">NBRC 102076</strain>
    </source>
</reference>
<organism evidence="6 7">
    <name type="scientific">Vibrio comitans NBRC 102076</name>
    <dbReference type="NCBI Taxonomy" id="1219078"/>
    <lineage>
        <taxon>Bacteria</taxon>
        <taxon>Pseudomonadati</taxon>
        <taxon>Pseudomonadota</taxon>
        <taxon>Gammaproteobacteria</taxon>
        <taxon>Vibrionales</taxon>
        <taxon>Vibrionaceae</taxon>
        <taxon>Vibrio</taxon>
    </lineage>
</organism>
<dbReference type="InterPro" id="IPR016035">
    <property type="entry name" value="Acyl_Trfase/lysoPLipase"/>
</dbReference>
<dbReference type="Gene3D" id="3.40.1090.10">
    <property type="entry name" value="Cytosolic phospholipase A2 catalytic domain"/>
    <property type="match status" value="1"/>
</dbReference>
<feature type="short sequence motif" description="DGA/G" evidence="4">
    <location>
        <begin position="222"/>
        <end position="224"/>
    </location>
</feature>
<evidence type="ECO:0000256" key="1">
    <source>
        <dbReference type="ARBA" id="ARBA00022801"/>
    </source>
</evidence>
<name>A0A4Y3IT96_9VIBR</name>
<keyword evidence="7" id="KW-1185">Reference proteome</keyword>
<keyword evidence="2 4" id="KW-0442">Lipid degradation</keyword>
<dbReference type="GO" id="GO:0016042">
    <property type="term" value="P:lipid catabolic process"/>
    <property type="evidence" value="ECO:0007669"/>
    <property type="project" value="UniProtKB-UniRule"/>
</dbReference>
<protein>
    <recommendedName>
        <fullName evidence="5">PNPLA domain-containing protein</fullName>
    </recommendedName>
</protein>
<evidence type="ECO:0000256" key="4">
    <source>
        <dbReference type="PROSITE-ProRule" id="PRU01161"/>
    </source>
</evidence>
<dbReference type="SUPFAM" id="SSF52151">
    <property type="entry name" value="FabD/lysophospholipase-like"/>
    <property type="match status" value="1"/>
</dbReference>
<keyword evidence="1 4" id="KW-0378">Hydrolase</keyword>
<evidence type="ECO:0000259" key="5">
    <source>
        <dbReference type="PROSITE" id="PS51635"/>
    </source>
</evidence>
<feature type="active site" description="Nucleophile" evidence="4">
    <location>
        <position position="78"/>
    </location>
</feature>
<gene>
    <name evidence="6" type="ORF">VCO01S_34880</name>
</gene>
<feature type="domain" description="PNPLA" evidence="5">
    <location>
        <begin position="43"/>
        <end position="236"/>
    </location>
</feature>
<comment type="caution">
    <text evidence="6">The sequence shown here is derived from an EMBL/GenBank/DDBJ whole genome shotgun (WGS) entry which is preliminary data.</text>
</comment>
<sequence length="352" mass="39255">MPLNITNARFWDGDNLNSSDYDFHGEYEKLVSNKAEGEPINYLALSGGGVNGAFSAGILNAWSETGERPEFDLISGISTGAIVSVFAYLGEDYDEALRNYYTQTSMDEMFKKNALFSIGTRNAFVDVSGFEGKVRAEVDMQMMQALAAERAKGRILIVGTTSLDNEKLALWDIGLIAKEGSPEAMALIQDIIIASSSIPGLFPAKLISISDGVNHYDEVHVDGGISRQVFATPQWMRTSLAEDGFEQNIFVIRNGRLKPTFRSIDYDLADISVRSISSLTRNQGVGDVEHIYHFSKQNDIGFHLAFIDSDFEYFADHADTLQYMRLLYDYGYRSFNKDQLWHSLPPSVQPLL</sequence>
<evidence type="ECO:0000313" key="7">
    <source>
        <dbReference type="Proteomes" id="UP000318242"/>
    </source>
</evidence>